<dbReference type="RefSeq" id="WP_256532458.1">
    <property type="nucleotide sequence ID" value="NZ_CP101824.1"/>
</dbReference>
<evidence type="ECO:0000313" key="2">
    <source>
        <dbReference type="EMBL" id="MFC3960179.1"/>
    </source>
</evidence>
<reference evidence="2 3" key="1">
    <citation type="journal article" date="2019" name="Int. J. Syst. Evol. Microbiol.">
        <title>The Global Catalogue of Microorganisms (GCM) 10K type strain sequencing project: providing services to taxonomists for standard genome sequencing and annotation.</title>
        <authorList>
            <consortium name="The Broad Institute Genomics Platform"/>
            <consortium name="The Broad Institute Genome Sequencing Center for Infectious Disease"/>
            <person name="Wu L."/>
            <person name="Ma J."/>
        </authorList>
    </citation>
    <scope>NUCLEOTIDE SEQUENCE [LARGE SCALE GENOMIC DNA]</scope>
    <source>
        <strain evidence="2 3">IBRC-M 10256</strain>
    </source>
</reference>
<dbReference type="InterPro" id="IPR041049">
    <property type="entry name" value="DUF5615"/>
</dbReference>
<proteinExistence type="predicted"/>
<dbReference type="EMBL" id="JBHSAQ010000016">
    <property type="protein sequence ID" value="MFC3960179.1"/>
    <property type="molecule type" value="Genomic_DNA"/>
</dbReference>
<dbReference type="Proteomes" id="UP001595846">
    <property type="component" value="Unassembled WGS sequence"/>
</dbReference>
<comment type="caution">
    <text evidence="2">The sequence shown here is derived from an EMBL/GenBank/DDBJ whole genome shotgun (WGS) entry which is preliminary data.</text>
</comment>
<keyword evidence="3" id="KW-1185">Reference proteome</keyword>
<accession>A0ABD5NUD9</accession>
<organism evidence="2 3">
    <name type="scientific">Halovivax cerinus</name>
    <dbReference type="NCBI Taxonomy" id="1487865"/>
    <lineage>
        <taxon>Archaea</taxon>
        <taxon>Methanobacteriati</taxon>
        <taxon>Methanobacteriota</taxon>
        <taxon>Stenosarchaea group</taxon>
        <taxon>Halobacteria</taxon>
        <taxon>Halobacteriales</taxon>
        <taxon>Natrialbaceae</taxon>
        <taxon>Halovivax</taxon>
    </lineage>
</organism>
<evidence type="ECO:0000313" key="3">
    <source>
        <dbReference type="Proteomes" id="UP001595846"/>
    </source>
</evidence>
<dbReference type="GeneID" id="73901541"/>
<name>A0ABD5NUD9_9EURY</name>
<protein>
    <submittedName>
        <fullName evidence="2">DUF5615 family PIN-like protein</fullName>
    </submittedName>
</protein>
<sequence>MEIIADTNVPEEHVSALRGDGHSVVYSRSIESLGPEATDQAIIDYAEANQVVILSGDLTDFGRCEASIPVFVAPHEMTGGDVRAAIARISALAFDPAQTDPIWLSSL</sequence>
<gene>
    <name evidence="2" type="ORF">ACFOUR_17605</name>
</gene>
<dbReference type="AlphaFoldDB" id="A0ABD5NUD9"/>
<dbReference type="Pfam" id="PF18480">
    <property type="entry name" value="DUF5615"/>
    <property type="match status" value="1"/>
</dbReference>
<evidence type="ECO:0000259" key="1">
    <source>
        <dbReference type="Pfam" id="PF18480"/>
    </source>
</evidence>
<feature type="domain" description="DUF5615" evidence="1">
    <location>
        <begin position="1"/>
        <end position="64"/>
    </location>
</feature>